<protein>
    <recommendedName>
        <fullName evidence="6">Sugar phosphate transporter domain-containing protein</fullName>
    </recommendedName>
</protein>
<dbReference type="InterPro" id="IPR050186">
    <property type="entry name" value="TPT_transporter"/>
</dbReference>
<feature type="domain" description="Sugar phosphate transporter" evidence="6">
    <location>
        <begin position="40"/>
        <end position="179"/>
    </location>
</feature>
<evidence type="ECO:0000256" key="2">
    <source>
        <dbReference type="ARBA" id="ARBA00022692"/>
    </source>
</evidence>
<feature type="transmembrane region" description="Helical" evidence="5">
    <location>
        <begin position="38"/>
        <end position="57"/>
    </location>
</feature>
<dbReference type="Pfam" id="PF03151">
    <property type="entry name" value="TPT"/>
    <property type="match status" value="1"/>
</dbReference>
<feature type="non-terminal residue" evidence="7">
    <location>
        <position position="185"/>
    </location>
</feature>
<keyword evidence="8" id="KW-1185">Reference proteome</keyword>
<feature type="transmembrane region" description="Helical" evidence="5">
    <location>
        <begin position="109"/>
        <end position="134"/>
    </location>
</feature>
<dbReference type="AlphaFoldDB" id="A0A813EYM1"/>
<organism evidence="7 8">
    <name type="scientific">Polarella glacialis</name>
    <name type="common">Dinoflagellate</name>
    <dbReference type="NCBI Taxonomy" id="89957"/>
    <lineage>
        <taxon>Eukaryota</taxon>
        <taxon>Sar</taxon>
        <taxon>Alveolata</taxon>
        <taxon>Dinophyceae</taxon>
        <taxon>Suessiales</taxon>
        <taxon>Suessiaceae</taxon>
        <taxon>Polarella</taxon>
    </lineage>
</organism>
<evidence type="ECO:0000256" key="5">
    <source>
        <dbReference type="SAM" id="Phobius"/>
    </source>
</evidence>
<dbReference type="Proteomes" id="UP000654075">
    <property type="component" value="Unassembled WGS sequence"/>
</dbReference>
<keyword evidence="2 5" id="KW-0812">Transmembrane</keyword>
<evidence type="ECO:0000256" key="3">
    <source>
        <dbReference type="ARBA" id="ARBA00022989"/>
    </source>
</evidence>
<gene>
    <name evidence="7" type="ORF">PGLA1383_LOCUS24882</name>
</gene>
<sequence>VSLALAAAGAATAATALRAVTAAGSSEPAKEKSFMEKFGVVIYIGLWYVLNIGYNIYNKQSLIAYPFPWACALWQMVFGWFIFVPLWLLRIRKVPKLSMKQALLLSPSALAHLATHVGAVVAFAAGAVSFGHIVKASEPVVSSILNFTFLGEVCPWQVYASLLPIIGGVGLASASELSSRLPVFA</sequence>
<evidence type="ECO:0000259" key="6">
    <source>
        <dbReference type="Pfam" id="PF03151"/>
    </source>
</evidence>
<feature type="non-terminal residue" evidence="7">
    <location>
        <position position="1"/>
    </location>
</feature>
<evidence type="ECO:0000313" key="7">
    <source>
        <dbReference type="EMBL" id="CAE8606923.1"/>
    </source>
</evidence>
<keyword evidence="4 5" id="KW-0472">Membrane</keyword>
<name>A0A813EYM1_POLGL</name>
<reference evidence="7" key="1">
    <citation type="submission" date="2021-02" db="EMBL/GenBank/DDBJ databases">
        <authorList>
            <person name="Dougan E. K."/>
            <person name="Rhodes N."/>
            <person name="Thang M."/>
            <person name="Chan C."/>
        </authorList>
    </citation>
    <scope>NUCLEOTIDE SEQUENCE</scope>
</reference>
<evidence type="ECO:0000313" key="8">
    <source>
        <dbReference type="Proteomes" id="UP000654075"/>
    </source>
</evidence>
<comment type="subcellular location">
    <subcellularLocation>
        <location evidence="1">Membrane</location>
        <topology evidence="1">Multi-pass membrane protein</topology>
    </subcellularLocation>
</comment>
<accession>A0A813EYM1</accession>
<evidence type="ECO:0000256" key="4">
    <source>
        <dbReference type="ARBA" id="ARBA00023136"/>
    </source>
</evidence>
<dbReference type="PANTHER" id="PTHR11132">
    <property type="entry name" value="SOLUTE CARRIER FAMILY 35"/>
    <property type="match status" value="1"/>
</dbReference>
<comment type="caution">
    <text evidence="7">The sequence shown here is derived from an EMBL/GenBank/DDBJ whole genome shotgun (WGS) entry which is preliminary data.</text>
</comment>
<evidence type="ECO:0000256" key="1">
    <source>
        <dbReference type="ARBA" id="ARBA00004141"/>
    </source>
</evidence>
<feature type="transmembrane region" description="Helical" evidence="5">
    <location>
        <begin position="69"/>
        <end position="89"/>
    </location>
</feature>
<dbReference type="GO" id="GO:0016020">
    <property type="term" value="C:membrane"/>
    <property type="evidence" value="ECO:0007669"/>
    <property type="project" value="UniProtKB-SubCell"/>
</dbReference>
<dbReference type="OrthoDB" id="6418713at2759"/>
<proteinExistence type="predicted"/>
<dbReference type="InterPro" id="IPR004853">
    <property type="entry name" value="Sugar_P_trans_dom"/>
</dbReference>
<dbReference type="EMBL" id="CAJNNV010020074">
    <property type="protein sequence ID" value="CAE8606923.1"/>
    <property type="molecule type" value="Genomic_DNA"/>
</dbReference>
<keyword evidence="3 5" id="KW-1133">Transmembrane helix</keyword>